<evidence type="ECO:0000256" key="1">
    <source>
        <dbReference type="SAM" id="Phobius"/>
    </source>
</evidence>
<evidence type="ECO:0000313" key="2">
    <source>
        <dbReference type="Proteomes" id="UP000036681"/>
    </source>
</evidence>
<dbReference type="Proteomes" id="UP000036681">
    <property type="component" value="Unplaced"/>
</dbReference>
<evidence type="ECO:0000313" key="3">
    <source>
        <dbReference type="WBParaSite" id="ALUE_0001391601-mRNA-1"/>
    </source>
</evidence>
<keyword evidence="1" id="KW-0472">Membrane</keyword>
<keyword evidence="1" id="KW-1133">Transmembrane helix</keyword>
<dbReference type="AlphaFoldDB" id="A0A0M3I931"/>
<keyword evidence="1" id="KW-0812">Transmembrane</keyword>
<organism evidence="2 3">
    <name type="scientific">Ascaris lumbricoides</name>
    <name type="common">Giant roundworm</name>
    <dbReference type="NCBI Taxonomy" id="6252"/>
    <lineage>
        <taxon>Eukaryota</taxon>
        <taxon>Metazoa</taxon>
        <taxon>Ecdysozoa</taxon>
        <taxon>Nematoda</taxon>
        <taxon>Chromadorea</taxon>
        <taxon>Rhabditida</taxon>
        <taxon>Spirurina</taxon>
        <taxon>Ascaridomorpha</taxon>
        <taxon>Ascaridoidea</taxon>
        <taxon>Ascarididae</taxon>
        <taxon>Ascaris</taxon>
    </lineage>
</organism>
<sequence length="204" mass="22685">MSVSSIRYASLAWDEELFCKTNHSTITASDVRLRFYCSASTLHDCSFASCGEILHSPSVRTASDVEVATCWSEWSPCTVTCLGKGESAIFAKRWRIWRCESNGIRDCHSSLNDSVATCQPIAQFKLCADEIPLCVSDEEGDEAMVHNALFLINIGLCVAFILLPNVLLSMAFTPGWPCRCRDDDDPSERSVYYSRKHPPIDGDL</sequence>
<keyword evidence="2" id="KW-1185">Reference proteome</keyword>
<reference evidence="3" key="1">
    <citation type="submission" date="2017-02" db="UniProtKB">
        <authorList>
            <consortium name="WormBaseParasite"/>
        </authorList>
    </citation>
    <scope>IDENTIFICATION</scope>
</reference>
<accession>A0A0M3I931</accession>
<dbReference type="WBParaSite" id="ALUE_0001391601-mRNA-1">
    <property type="protein sequence ID" value="ALUE_0001391601-mRNA-1"/>
    <property type="gene ID" value="ALUE_0001391601"/>
</dbReference>
<feature type="transmembrane region" description="Helical" evidence="1">
    <location>
        <begin position="148"/>
        <end position="172"/>
    </location>
</feature>
<protein>
    <submittedName>
        <fullName evidence="3">TSP1_CCN domain-containing protein</fullName>
    </submittedName>
</protein>
<proteinExistence type="predicted"/>
<name>A0A0M3I931_ASCLU</name>